<keyword evidence="2" id="KW-1185">Reference proteome</keyword>
<organism evidence="1 2">
    <name type="scientific">Pistacia integerrima</name>
    <dbReference type="NCBI Taxonomy" id="434235"/>
    <lineage>
        <taxon>Eukaryota</taxon>
        <taxon>Viridiplantae</taxon>
        <taxon>Streptophyta</taxon>
        <taxon>Embryophyta</taxon>
        <taxon>Tracheophyta</taxon>
        <taxon>Spermatophyta</taxon>
        <taxon>Magnoliopsida</taxon>
        <taxon>eudicotyledons</taxon>
        <taxon>Gunneridae</taxon>
        <taxon>Pentapetalae</taxon>
        <taxon>rosids</taxon>
        <taxon>malvids</taxon>
        <taxon>Sapindales</taxon>
        <taxon>Anacardiaceae</taxon>
        <taxon>Pistacia</taxon>
    </lineage>
</organism>
<gene>
    <name evidence="1" type="ORF">Pint_16180</name>
</gene>
<dbReference type="EMBL" id="CM047737">
    <property type="protein sequence ID" value="KAJ0049420.1"/>
    <property type="molecule type" value="Genomic_DNA"/>
</dbReference>
<reference evidence="2" key="1">
    <citation type="journal article" date="2023" name="G3 (Bethesda)">
        <title>Genome assembly and association tests identify interacting loci associated with vigor, precocity, and sex in interspecific pistachio rootstocks.</title>
        <authorList>
            <person name="Palmer W."/>
            <person name="Jacygrad E."/>
            <person name="Sagayaradj S."/>
            <person name="Cavanaugh K."/>
            <person name="Han R."/>
            <person name="Bertier L."/>
            <person name="Beede B."/>
            <person name="Kafkas S."/>
            <person name="Golino D."/>
            <person name="Preece J."/>
            <person name="Michelmore R."/>
        </authorList>
    </citation>
    <scope>NUCLEOTIDE SEQUENCE [LARGE SCALE GENOMIC DNA]</scope>
</reference>
<proteinExistence type="predicted"/>
<evidence type="ECO:0000313" key="1">
    <source>
        <dbReference type="EMBL" id="KAJ0049420.1"/>
    </source>
</evidence>
<name>A0ACC0ZG56_9ROSI</name>
<protein>
    <submittedName>
        <fullName evidence="1">Uncharacterized protein</fullName>
    </submittedName>
</protein>
<accession>A0ACC0ZG56</accession>
<sequence length="96" mass="10546">MIEVLLYGPKMGGGILNSVRAPGLPLVDDWQCLKSMVRVFETHCGSLTQYGMKHMRAFANICNSGVSLGSMEEACEATCSGHDLKQWHPRNRGYSA</sequence>
<evidence type="ECO:0000313" key="2">
    <source>
        <dbReference type="Proteomes" id="UP001163603"/>
    </source>
</evidence>
<dbReference type="Proteomes" id="UP001163603">
    <property type="component" value="Chromosome 2"/>
</dbReference>
<comment type="caution">
    <text evidence="1">The sequence shown here is derived from an EMBL/GenBank/DDBJ whole genome shotgun (WGS) entry which is preliminary data.</text>
</comment>